<dbReference type="PANTHER" id="PTHR21716:SF53">
    <property type="entry name" value="PERMEASE PERM-RELATED"/>
    <property type="match status" value="1"/>
</dbReference>
<feature type="transmembrane region" description="Helical" evidence="8">
    <location>
        <begin position="20"/>
        <end position="40"/>
    </location>
</feature>
<accession>A0A3G8Y8Z8</accession>
<gene>
    <name evidence="9" type="ORF">EHF33_00300</name>
</gene>
<dbReference type="Proteomes" id="UP000276417">
    <property type="component" value="Chromosome 1"/>
</dbReference>
<evidence type="ECO:0000256" key="1">
    <source>
        <dbReference type="ARBA" id="ARBA00004651"/>
    </source>
</evidence>
<feature type="transmembrane region" description="Helical" evidence="8">
    <location>
        <begin position="229"/>
        <end position="261"/>
    </location>
</feature>
<evidence type="ECO:0000256" key="7">
    <source>
        <dbReference type="ARBA" id="ARBA00023136"/>
    </source>
</evidence>
<evidence type="ECO:0000256" key="3">
    <source>
        <dbReference type="ARBA" id="ARBA00022448"/>
    </source>
</evidence>
<feature type="transmembrane region" description="Helical" evidence="8">
    <location>
        <begin position="46"/>
        <end position="63"/>
    </location>
</feature>
<organism evidence="9 10">
    <name type="scientific">Deinococcus psychrotolerans</name>
    <dbReference type="NCBI Taxonomy" id="2489213"/>
    <lineage>
        <taxon>Bacteria</taxon>
        <taxon>Thermotogati</taxon>
        <taxon>Deinococcota</taxon>
        <taxon>Deinococci</taxon>
        <taxon>Deinococcales</taxon>
        <taxon>Deinococcaceae</taxon>
        <taxon>Deinococcus</taxon>
    </lineage>
</organism>
<keyword evidence="6 8" id="KW-1133">Transmembrane helix</keyword>
<proteinExistence type="inferred from homology"/>
<name>A0A3G8Y8Z8_9DEIO</name>
<keyword evidence="10" id="KW-1185">Reference proteome</keyword>
<keyword evidence="7 8" id="KW-0472">Membrane</keyword>
<reference evidence="9 10" key="1">
    <citation type="submission" date="2018-11" db="EMBL/GenBank/DDBJ databases">
        <title>Deinococcus shelandsis sp. nov., isolated from South Shetland Islands soil of Antarctica.</title>
        <authorList>
            <person name="Tian J."/>
        </authorList>
    </citation>
    <scope>NUCLEOTIDE SEQUENCE [LARGE SCALE GENOMIC DNA]</scope>
    <source>
        <strain evidence="9 10">S14-83T</strain>
    </source>
</reference>
<dbReference type="GO" id="GO:0005886">
    <property type="term" value="C:plasma membrane"/>
    <property type="evidence" value="ECO:0007669"/>
    <property type="project" value="UniProtKB-SubCell"/>
</dbReference>
<dbReference type="GO" id="GO:0055085">
    <property type="term" value="P:transmembrane transport"/>
    <property type="evidence" value="ECO:0007669"/>
    <property type="project" value="TreeGrafter"/>
</dbReference>
<keyword evidence="5 8" id="KW-0812">Transmembrane</keyword>
<protein>
    <submittedName>
        <fullName evidence="9">AI-2E family transporter</fullName>
    </submittedName>
</protein>
<comment type="subcellular location">
    <subcellularLocation>
        <location evidence="1">Cell membrane</location>
        <topology evidence="1">Multi-pass membrane protein</topology>
    </subcellularLocation>
</comment>
<evidence type="ECO:0000313" key="10">
    <source>
        <dbReference type="Proteomes" id="UP000276417"/>
    </source>
</evidence>
<dbReference type="Pfam" id="PF01594">
    <property type="entry name" value="AI-2E_transport"/>
    <property type="match status" value="1"/>
</dbReference>
<evidence type="ECO:0000256" key="5">
    <source>
        <dbReference type="ARBA" id="ARBA00022692"/>
    </source>
</evidence>
<comment type="similarity">
    <text evidence="2">Belongs to the autoinducer-2 exporter (AI-2E) (TC 2.A.86) family.</text>
</comment>
<dbReference type="InterPro" id="IPR002549">
    <property type="entry name" value="AI-2E-like"/>
</dbReference>
<dbReference type="EMBL" id="CP034183">
    <property type="protein sequence ID" value="AZI41383.1"/>
    <property type="molecule type" value="Genomic_DNA"/>
</dbReference>
<evidence type="ECO:0000256" key="2">
    <source>
        <dbReference type="ARBA" id="ARBA00009773"/>
    </source>
</evidence>
<dbReference type="PANTHER" id="PTHR21716">
    <property type="entry name" value="TRANSMEMBRANE PROTEIN"/>
    <property type="match status" value="1"/>
</dbReference>
<dbReference type="KEGG" id="dph:EHF33_00300"/>
<dbReference type="AlphaFoldDB" id="A0A3G8Y8Z8"/>
<dbReference type="RefSeq" id="WP_124867097.1">
    <property type="nucleotide sequence ID" value="NZ_CP034183.1"/>
</dbReference>
<sequence>MTPIRSIPGLLSALWRLPWLRLLVYLALVALVVGLARLLASVVVTALIAYALAFVVHPVLAWLEKRKVKRTLGVLLVVVFLLSVVSLLSWTVLSQVVSLIGELPALAARLPDLIGGLLKRLSSVPGLESAQKQFSTFLTQEAQQLRNNLGPTFQRLLTSGGTVLGGVVSVVGWLGQGVLVLILSVYFMLDYERVGHGLLRILPLAWQSTALQLSEDVALAFGGYLRGQLLIGLAVGALVALGLILLGIPNALAIGLLAAVLDIVPYLGPVVSALPAVLLALPSGWVTVLLVVGVFIVANQIEGNLLSPFIMGKTTNLSPAAVLLAILAGLTLGGLVGAVLAIPTVTLLWRWTLRYWLPSAAYNSPPKA</sequence>
<keyword evidence="4" id="KW-1003">Cell membrane</keyword>
<feature type="transmembrane region" description="Helical" evidence="8">
    <location>
        <begin position="273"/>
        <end position="299"/>
    </location>
</feature>
<feature type="transmembrane region" description="Helical" evidence="8">
    <location>
        <begin position="320"/>
        <end position="349"/>
    </location>
</feature>
<evidence type="ECO:0000313" key="9">
    <source>
        <dbReference type="EMBL" id="AZI41383.1"/>
    </source>
</evidence>
<keyword evidence="3" id="KW-0813">Transport</keyword>
<evidence type="ECO:0000256" key="8">
    <source>
        <dbReference type="SAM" id="Phobius"/>
    </source>
</evidence>
<feature type="transmembrane region" description="Helical" evidence="8">
    <location>
        <begin position="72"/>
        <end position="93"/>
    </location>
</feature>
<feature type="transmembrane region" description="Helical" evidence="8">
    <location>
        <begin position="163"/>
        <end position="189"/>
    </location>
</feature>
<evidence type="ECO:0000256" key="4">
    <source>
        <dbReference type="ARBA" id="ARBA00022475"/>
    </source>
</evidence>
<evidence type="ECO:0000256" key="6">
    <source>
        <dbReference type="ARBA" id="ARBA00022989"/>
    </source>
</evidence>
<dbReference type="OrthoDB" id="74222at2"/>